<reference evidence="2" key="1">
    <citation type="submission" date="2023-03" db="EMBL/GenBank/DDBJ databases">
        <title>Massive genome expansion in bonnet fungi (Mycena s.s.) driven by repeated elements and novel gene families across ecological guilds.</title>
        <authorList>
            <consortium name="Lawrence Berkeley National Laboratory"/>
            <person name="Harder C.B."/>
            <person name="Miyauchi S."/>
            <person name="Viragh M."/>
            <person name="Kuo A."/>
            <person name="Thoen E."/>
            <person name="Andreopoulos B."/>
            <person name="Lu D."/>
            <person name="Skrede I."/>
            <person name="Drula E."/>
            <person name="Henrissat B."/>
            <person name="Morin E."/>
            <person name="Kohler A."/>
            <person name="Barry K."/>
            <person name="LaButti K."/>
            <person name="Morin E."/>
            <person name="Salamov A."/>
            <person name="Lipzen A."/>
            <person name="Mereny Z."/>
            <person name="Hegedus B."/>
            <person name="Baldrian P."/>
            <person name="Stursova M."/>
            <person name="Weitz H."/>
            <person name="Taylor A."/>
            <person name="Grigoriev I.V."/>
            <person name="Nagy L.G."/>
            <person name="Martin F."/>
            <person name="Kauserud H."/>
        </authorList>
    </citation>
    <scope>NUCLEOTIDE SEQUENCE</scope>
    <source>
        <strain evidence="2">CBHHK188m</strain>
    </source>
</reference>
<dbReference type="EMBL" id="JARJLG010000218">
    <property type="protein sequence ID" value="KAJ7726571.1"/>
    <property type="molecule type" value="Genomic_DNA"/>
</dbReference>
<name>A0AAD7HRE4_9AGAR</name>
<comment type="caution">
    <text evidence="2">The sequence shown here is derived from an EMBL/GenBank/DDBJ whole genome shotgun (WGS) entry which is preliminary data.</text>
</comment>
<dbReference type="Proteomes" id="UP001215280">
    <property type="component" value="Unassembled WGS sequence"/>
</dbReference>
<sequence length="308" mass="33358">MLCCEPLYRRGARRANQNLLMRRFHPFNPLSSETYGKLKEKALGLSADRGHGSTVPIAAVATLSRPVGDSPSPIDQRHRYTLSKGTRCAEFGPFGRLLEAIGALTKEEKKTAKSRSTAYQHATTESLSRAQDNRASEPDATDDDELLREVVRHGAVQSPAADIDGVCLHDLDQDCVSPHLHQVSVYGAGKAVIVPRPFDDVDPSISGIVVADNSLNCTASFGCCNLPSNKFGRDNLRLRISINTILCWNSRRHGALAGPGSPAMAQVGWLWLGNIASQPKISGFGLGHGFPPILNYTEIKIYCAVVLS</sequence>
<proteinExistence type="predicted"/>
<evidence type="ECO:0000313" key="3">
    <source>
        <dbReference type="Proteomes" id="UP001215280"/>
    </source>
</evidence>
<protein>
    <submittedName>
        <fullName evidence="2">Uncharacterized protein</fullName>
    </submittedName>
</protein>
<dbReference type="AlphaFoldDB" id="A0AAD7HRE4"/>
<keyword evidence="3" id="KW-1185">Reference proteome</keyword>
<feature type="region of interest" description="Disordered" evidence="1">
    <location>
        <begin position="109"/>
        <end position="143"/>
    </location>
</feature>
<evidence type="ECO:0000313" key="2">
    <source>
        <dbReference type="EMBL" id="KAJ7726571.1"/>
    </source>
</evidence>
<organism evidence="2 3">
    <name type="scientific">Mycena maculata</name>
    <dbReference type="NCBI Taxonomy" id="230809"/>
    <lineage>
        <taxon>Eukaryota</taxon>
        <taxon>Fungi</taxon>
        <taxon>Dikarya</taxon>
        <taxon>Basidiomycota</taxon>
        <taxon>Agaricomycotina</taxon>
        <taxon>Agaricomycetes</taxon>
        <taxon>Agaricomycetidae</taxon>
        <taxon>Agaricales</taxon>
        <taxon>Marasmiineae</taxon>
        <taxon>Mycenaceae</taxon>
        <taxon>Mycena</taxon>
    </lineage>
</organism>
<evidence type="ECO:0000256" key="1">
    <source>
        <dbReference type="SAM" id="MobiDB-lite"/>
    </source>
</evidence>
<feature type="compositionally biased region" description="Polar residues" evidence="1">
    <location>
        <begin position="114"/>
        <end position="130"/>
    </location>
</feature>
<accession>A0AAD7HRE4</accession>
<gene>
    <name evidence="2" type="ORF">DFH07DRAFT_782699</name>
</gene>